<dbReference type="EMBL" id="JBJHQH010000037">
    <property type="protein sequence ID" value="MFK9095220.1"/>
    <property type="molecule type" value="Genomic_DNA"/>
</dbReference>
<accession>A0ABW8RSR1</accession>
<keyword evidence="3" id="KW-1185">Reference proteome</keyword>
<feature type="transmembrane region" description="Helical" evidence="1">
    <location>
        <begin position="113"/>
        <end position="146"/>
    </location>
</feature>
<dbReference type="Proteomes" id="UP001623041">
    <property type="component" value="Unassembled WGS sequence"/>
</dbReference>
<feature type="transmembrane region" description="Helical" evidence="1">
    <location>
        <begin position="231"/>
        <end position="251"/>
    </location>
</feature>
<feature type="transmembrane region" description="Helical" evidence="1">
    <location>
        <begin position="187"/>
        <end position="211"/>
    </location>
</feature>
<feature type="transmembrane region" description="Helical" evidence="1">
    <location>
        <begin position="263"/>
        <end position="281"/>
    </location>
</feature>
<keyword evidence="1" id="KW-0812">Transmembrane</keyword>
<proteinExistence type="predicted"/>
<keyword evidence="1" id="KW-0472">Membrane</keyword>
<protein>
    <submittedName>
        <fullName evidence="2">HAAS signaling domain-containing protein</fullName>
    </submittedName>
</protein>
<gene>
    <name evidence="2" type="ORF">ACJEBI_27680</name>
</gene>
<comment type="caution">
    <text evidence="2">The sequence shown here is derived from an EMBL/GenBank/DDBJ whole genome shotgun (WGS) entry which is preliminary data.</text>
</comment>
<feature type="transmembrane region" description="Helical" evidence="1">
    <location>
        <begin position="312"/>
        <end position="330"/>
    </location>
</feature>
<dbReference type="RefSeq" id="WP_406583618.1">
    <property type="nucleotide sequence ID" value="NZ_JBJHQH010000037.1"/>
</dbReference>
<feature type="transmembrane region" description="Helical" evidence="1">
    <location>
        <begin position="87"/>
        <end position="107"/>
    </location>
</feature>
<organism evidence="2 3">
    <name type="scientific">Bacillus salipaludis</name>
    <dbReference type="NCBI Taxonomy" id="2547811"/>
    <lineage>
        <taxon>Bacteria</taxon>
        <taxon>Bacillati</taxon>
        <taxon>Bacillota</taxon>
        <taxon>Bacilli</taxon>
        <taxon>Bacillales</taxon>
        <taxon>Bacillaceae</taxon>
        <taxon>Bacillus</taxon>
    </lineage>
</organism>
<reference evidence="2 3" key="1">
    <citation type="submission" date="2024-11" db="EMBL/GenBank/DDBJ databases">
        <authorList>
            <person name="Lucas J.A."/>
        </authorList>
    </citation>
    <scope>NUCLEOTIDE SEQUENCE [LARGE SCALE GENOMIC DNA]</scope>
    <source>
        <strain evidence="2 3">Z 5.4</strain>
    </source>
</reference>
<evidence type="ECO:0000313" key="3">
    <source>
        <dbReference type="Proteomes" id="UP001623041"/>
    </source>
</evidence>
<name>A0ABW8RSR1_9BACI</name>
<evidence type="ECO:0000256" key="1">
    <source>
        <dbReference type="SAM" id="Phobius"/>
    </source>
</evidence>
<dbReference type="Pfam" id="PF22564">
    <property type="entry name" value="HAAS"/>
    <property type="match status" value="1"/>
</dbReference>
<evidence type="ECO:0000313" key="2">
    <source>
        <dbReference type="EMBL" id="MFK9095220.1"/>
    </source>
</evidence>
<sequence length="339" mass="38579">MTALKLIEVYIFEVTKRLPVKSRDDIALELRSTIEDMLPENYTELDVKDALSKLGNPASLAASYRDTPKYLIGPNLYDIYILTMKRVIPWAILISIFIHTFVSIVSFEGKEAILSVAINTIGILIGNVINVLIQVFFWITIVFAVVERVGISNADLPHNKKCEKWTPEDLKNVEIIPKKKAISKADVVFSFIWTAIWAIAYFNADHLVGIYRSMDGNGLQFVMPIFNQDTLLSYWPIVLIFIVLEIGLIVYKWNAAQWTMKLVIVNAIIHLLSVIAFIVIARNPHLLNDAIIPYTAELFETTSSTVANSLDWIWRIIVASFVVTTLIEIFDSYRKARIR</sequence>
<keyword evidence="1" id="KW-1133">Transmembrane helix</keyword>